<feature type="region of interest" description="Disordered" evidence="5">
    <location>
        <begin position="84"/>
        <end position="134"/>
    </location>
</feature>
<sequence length="1680" mass="176350">MYAPDNRRKEARDVIYRSNSSLDLIYAEHPSGNGLRREYGSHGSIDVIGGANDRLPAMVHSYSGVSAPDKPAGLSRAVDRITDGITSDHADGPPPRSSASPKPRLKLNKLWGGTAPALSRPSEDGSPSAIPDGNKRKQFAHYDCQSLMANLSYAAEIRGALLSRRRNTTTGASAASLLATRGLPPGDDAVPDTGDGRSNELLESCPFFRNELGGEEERCVSLCWKTARGAILGQSGGWHRPRAAYGISMLEFPPGHTHWRHGCPFARSLSPFPIESQDGGALYYRNYFYNQPHQNWFGMDENLGPVAISIKKERVELRRGGGDASAPASQLAWQYRLIIRTSELLTLRGSVLEDALLVAKPSNNSATYNTKEVLEYVAPELQFGCLRLGINNGGAEEQLLRLDEQCVTRHFKVGVMYCKSGQSTEEEMYNNQEAGPAFVEFLQMLGQTVRLKDFDKYKAGLDNRTDSTGLYSVFTTYQNCDLMFHVSTMLPYTPNNRQQLLRKRHIGNDIVTIVFQEPGAAPFTPRNIRSQFQHVFVVVRAIDPCTENTHYSIAVSRAKEVPLFGPPIKDGAIYPKGEAFTDLLLSKVINGENAAIQSPKFSTMATRTRQEYLKDLAKNYVTATTVETGQKFSIFSSLLMKSGNNSANNTLIPRVDNCTNDVLVGGALCFHVQVQDEGAGGSLLDCMMGISADTVVFVEDSTRQIVLVIPTTYLLGWVVSSGWTRVYYHRGESVRVRGAGAALLRRLAAVAPPHARALDEITLERGAQPQLGFHVQPDGLVTLVESTGCAARAGIKRGARLLEVCRAAVVALHHEQLVDLLKTSDPVTVTVTFASSSKCQCEAGLEEWAPLARADAQQPGRPRRAYERGHSPPRSDSSGYGTGGSCRSGRRSPQTSPAPEAALRRRSHDDAASPRHARQKRASANTSSLTEDLIRMMDAELGEGGRGSREAGGGAAGVTHVMLLGEGGRGSREAGGGAAGAAPLPLPDAGALDWAALVHTATRAMLQVTHVMLLGEGGRGSREAGGGAAGAAPLPLPDAGALDWAALVHTATRAMLQVTHVMLLGEGGRGSREAGGGAAGAAPLPLPDAGALDWAALVHTATRAMLQVTHVMLLGEGGRGSREAGGGAAGAAPLPLPDAGALDWAALVHTATRAMLQVTHVMLLGEGGRGSREAGGGAAGAAPLPLPDAGALDWAALVHTATRAMLQVTHVMLLGEGGRGSREAGGGAAGAAPLPLPDAGALDWAALVHTATRAMLQVTHVMLLGEGGRGSREAGGGAAGAAPLPLPDAGALDWAALVHTATRAMLQVTHVMLLGEGGRGSREAGGGAAGAAPLPLPDAGALDWAALVHTATRAMLQVTHVMLLGEGGRGSREAGGGAAGAAPLPLPDAGALDWAALVHTATRAMLQVTHVMLLGEGGRGSREAGGGAAGAAPLPLPDAGALDWAALVHTATRAMLQVTHVMLLGEGGRGSREAGGGAAGAAPLPLPDAGALDWAALVHTATRAMLQVTHVMLLGEGGRGSREAGGGAAGAAPLPLPDAGALDWAALVHTATRAMLQICEEHQYPSMDNTDPSLETIANETSADSWNDVSVTSEATPSTVSAASTVPVASTVAANCACGLGARVAALEADAAASQRHRHQLEEEVRRLRRHNARLREESARAVWQLRHFTQWLKRTVDRQ</sequence>
<dbReference type="InterPro" id="IPR050989">
    <property type="entry name" value="Rap1_Ran_GAP"/>
</dbReference>
<dbReference type="Gene3D" id="3.40.50.11210">
    <property type="entry name" value="Rap/Ran-GAP"/>
    <property type="match status" value="1"/>
</dbReference>
<dbReference type="GO" id="GO:0051056">
    <property type="term" value="P:regulation of small GTPase mediated signal transduction"/>
    <property type="evidence" value="ECO:0007669"/>
    <property type="project" value="InterPro"/>
</dbReference>
<dbReference type="OrthoDB" id="2499658at2759"/>
<keyword evidence="3 4" id="KW-0175">Coiled coil</keyword>
<organism evidence="8 9">
    <name type="scientific">Trichoplusia ni</name>
    <name type="common">Cabbage looper</name>
    <dbReference type="NCBI Taxonomy" id="7111"/>
    <lineage>
        <taxon>Eukaryota</taxon>
        <taxon>Metazoa</taxon>
        <taxon>Ecdysozoa</taxon>
        <taxon>Arthropoda</taxon>
        <taxon>Hexapoda</taxon>
        <taxon>Insecta</taxon>
        <taxon>Pterygota</taxon>
        <taxon>Neoptera</taxon>
        <taxon>Endopterygota</taxon>
        <taxon>Lepidoptera</taxon>
        <taxon>Glossata</taxon>
        <taxon>Ditrysia</taxon>
        <taxon>Noctuoidea</taxon>
        <taxon>Noctuidae</taxon>
        <taxon>Plusiinae</taxon>
        <taxon>Trichoplusia</taxon>
    </lineage>
</organism>
<dbReference type="Pfam" id="PF02145">
    <property type="entry name" value="Rap_GAP"/>
    <property type="match status" value="1"/>
</dbReference>
<evidence type="ECO:0000259" key="6">
    <source>
        <dbReference type="PROSITE" id="PS50085"/>
    </source>
</evidence>
<gene>
    <name evidence="9" type="primary">LOC113497215</name>
</gene>
<evidence type="ECO:0000259" key="7">
    <source>
        <dbReference type="PROSITE" id="PS50106"/>
    </source>
</evidence>
<reference evidence="9" key="1">
    <citation type="submission" date="2025-08" db="UniProtKB">
        <authorList>
            <consortium name="RefSeq"/>
        </authorList>
    </citation>
    <scope>IDENTIFICATION</scope>
</reference>
<evidence type="ECO:0000313" key="8">
    <source>
        <dbReference type="Proteomes" id="UP000322000"/>
    </source>
</evidence>
<dbReference type="Proteomes" id="UP000322000">
    <property type="component" value="Chromosome 9"/>
</dbReference>
<dbReference type="Pfam" id="PF00595">
    <property type="entry name" value="PDZ"/>
    <property type="match status" value="1"/>
</dbReference>
<protein>
    <submittedName>
        <fullName evidence="9">Signal-induced proliferation-associated 1-like protein 2 isoform X2</fullName>
    </submittedName>
</protein>
<dbReference type="FunFam" id="3.40.50.11210:FF:000002">
    <property type="entry name" value="Signal-induced proliferation-associated 1-like protein 1"/>
    <property type="match status" value="1"/>
</dbReference>
<dbReference type="Pfam" id="PF21022">
    <property type="entry name" value="Rap-GAP_dimer"/>
    <property type="match status" value="1"/>
</dbReference>
<feature type="domain" description="PDZ" evidence="7">
    <location>
        <begin position="760"/>
        <end position="824"/>
    </location>
</feature>
<feature type="coiled-coil region" evidence="4">
    <location>
        <begin position="1624"/>
        <end position="1661"/>
    </location>
</feature>
<dbReference type="InterPro" id="IPR035974">
    <property type="entry name" value="Rap/Ran-GAP_sf"/>
</dbReference>
<evidence type="ECO:0000256" key="5">
    <source>
        <dbReference type="SAM" id="MobiDB-lite"/>
    </source>
</evidence>
<keyword evidence="8" id="KW-1185">Reference proteome</keyword>
<dbReference type="PANTHER" id="PTHR15711:SF22">
    <property type="entry name" value="RAP-GAP DOMAIN-CONTAINING PROTEIN"/>
    <property type="match status" value="1"/>
</dbReference>
<dbReference type="InterPro" id="IPR036034">
    <property type="entry name" value="PDZ_sf"/>
</dbReference>
<proteinExistence type="predicted"/>
<dbReference type="GeneID" id="113497215"/>
<dbReference type="PROSITE" id="PS50085">
    <property type="entry name" value="RAPGAP"/>
    <property type="match status" value="1"/>
</dbReference>
<keyword evidence="2" id="KW-0597">Phosphoprotein</keyword>
<dbReference type="SMART" id="SM00228">
    <property type="entry name" value="PDZ"/>
    <property type="match status" value="1"/>
</dbReference>
<accession>A0A7E5VVT9</accession>
<evidence type="ECO:0000256" key="2">
    <source>
        <dbReference type="ARBA" id="ARBA00022553"/>
    </source>
</evidence>
<evidence type="ECO:0000256" key="3">
    <source>
        <dbReference type="ARBA" id="ARBA00023054"/>
    </source>
</evidence>
<dbReference type="PANTHER" id="PTHR15711">
    <property type="entry name" value="RAP GTPASE-ACTIVATING PROTEIN"/>
    <property type="match status" value="1"/>
</dbReference>
<dbReference type="PROSITE" id="PS50106">
    <property type="entry name" value="PDZ"/>
    <property type="match status" value="1"/>
</dbReference>
<name>A0A7E5VVT9_TRINI</name>
<dbReference type="SUPFAM" id="SSF50156">
    <property type="entry name" value="PDZ domain-like"/>
    <property type="match status" value="1"/>
</dbReference>
<dbReference type="InterPro" id="IPR000331">
    <property type="entry name" value="Rap/Ran_GAP_dom"/>
</dbReference>
<dbReference type="InterPro" id="IPR001478">
    <property type="entry name" value="PDZ"/>
</dbReference>
<dbReference type="RefSeq" id="XP_026732454.1">
    <property type="nucleotide sequence ID" value="XM_026876653.1"/>
</dbReference>
<feature type="domain" description="Rap-GAP" evidence="6">
    <location>
        <begin position="399"/>
        <end position="616"/>
    </location>
</feature>
<dbReference type="Gene3D" id="2.30.42.10">
    <property type="match status" value="1"/>
</dbReference>
<evidence type="ECO:0000256" key="1">
    <source>
        <dbReference type="ARBA" id="ARBA00022468"/>
    </source>
</evidence>
<dbReference type="GO" id="GO:0005096">
    <property type="term" value="F:GTPase activator activity"/>
    <property type="evidence" value="ECO:0007669"/>
    <property type="project" value="UniProtKB-KW"/>
</dbReference>
<feature type="region of interest" description="Disordered" evidence="5">
    <location>
        <begin position="852"/>
        <end position="931"/>
    </location>
</feature>
<dbReference type="InParanoid" id="A0A7E5VVT9"/>
<evidence type="ECO:0000256" key="4">
    <source>
        <dbReference type="SAM" id="Coils"/>
    </source>
</evidence>
<evidence type="ECO:0000313" key="9">
    <source>
        <dbReference type="RefSeq" id="XP_026732454.1"/>
    </source>
</evidence>
<dbReference type="GO" id="GO:0005737">
    <property type="term" value="C:cytoplasm"/>
    <property type="evidence" value="ECO:0007669"/>
    <property type="project" value="TreeGrafter"/>
</dbReference>
<keyword evidence="1" id="KW-0343">GTPase activation</keyword>
<dbReference type="SUPFAM" id="SSF111347">
    <property type="entry name" value="Rap/Ran-GAP"/>
    <property type="match status" value="1"/>
</dbReference>